<feature type="region of interest" description="Disordered" evidence="5">
    <location>
        <begin position="904"/>
        <end position="946"/>
    </location>
</feature>
<reference evidence="8 9" key="1">
    <citation type="submission" date="2024-01" db="EMBL/GenBank/DDBJ databases">
        <authorList>
            <person name="Waweru B."/>
        </authorList>
    </citation>
    <scope>NUCLEOTIDE SEQUENCE [LARGE SCALE GENOMIC DNA]</scope>
</reference>
<evidence type="ECO:0000256" key="4">
    <source>
        <dbReference type="ARBA" id="ARBA00023242"/>
    </source>
</evidence>
<feature type="domain" description="DUF7650" evidence="6">
    <location>
        <begin position="382"/>
        <end position="469"/>
    </location>
</feature>
<feature type="region of interest" description="Disordered" evidence="5">
    <location>
        <begin position="643"/>
        <end position="713"/>
    </location>
</feature>
<dbReference type="Proteomes" id="UP001314170">
    <property type="component" value="Unassembled WGS sequence"/>
</dbReference>
<dbReference type="InterPro" id="IPR056067">
    <property type="entry name" value="DUF7650"/>
</dbReference>
<feature type="domain" description="DUF7952" evidence="7">
    <location>
        <begin position="218"/>
        <end position="347"/>
    </location>
</feature>
<accession>A0AAV1RYJ3</accession>
<dbReference type="PANTHER" id="PTHR13859:SF31">
    <property type="entry name" value="ELM2 DOMAIN-CONTAINING PROTEIN"/>
    <property type="match status" value="1"/>
</dbReference>
<dbReference type="Pfam" id="PF25826">
    <property type="entry name" value="DUF7952"/>
    <property type="match status" value="1"/>
</dbReference>
<feature type="compositionally biased region" description="Basic and acidic residues" evidence="5">
    <location>
        <begin position="165"/>
        <end position="180"/>
    </location>
</feature>
<dbReference type="PANTHER" id="PTHR13859">
    <property type="entry name" value="ATROPHIN-RELATED"/>
    <property type="match status" value="1"/>
</dbReference>
<keyword evidence="3" id="KW-0804">Transcription</keyword>
<feature type="compositionally biased region" description="Basic residues" evidence="5">
    <location>
        <begin position="695"/>
        <end position="706"/>
    </location>
</feature>
<feature type="region of interest" description="Disordered" evidence="5">
    <location>
        <begin position="135"/>
        <end position="180"/>
    </location>
</feature>
<evidence type="ECO:0000256" key="5">
    <source>
        <dbReference type="SAM" id="MobiDB-lite"/>
    </source>
</evidence>
<sequence length="946" mass="105020">MVSSATRRHLDSKTILINKVVHFTLGFDIPGSSMEMESIQLDHDCNSTEELSVMQLVPPRSPEISGVCGHPIENPRVGDEYQAEIPSMISQAENLQVLTTPFHSDGIFEASHSFQIGLPVPVMWVDDNKVNNGDDKGCGSLSHPGDAVPTNESSKSRKSKKHCTMKKEGSEHNAELLEDGKELKPATFQSKVAGKDNLDQPCKSESFSPLPGLLHNPWRDADVDGFILGLYIFGKNFVQIKRFIEKEMGEILSFYYGKFYRSDAYRRWSDTRKTKRKKCAYGHKIFTGWRQHELFSRLDPHVPAHFQNTFQEVSMEFTKGKISLEDYVINLKATVGIRVLVEAVGIGKGKDDLTSLAMEPVKGNPLFPDCPVSKDCSSLTASDIIKLLTGGLRLSKARCNDIFWEAVWPRLLARGWHSEQPKNQGYVDTNHYLVFLIPGIKKFSRRKLVKGNHYFDSVSDVLSKVASEPTLIELEAEETRGSICNEENGWDPGVPSNLDDQSICQPRHYLKPQVSKHNLNQVKFTVVDSSLGGGKNLSKVKEMRYSSDDLKVTSLFTTLSSRTSRIFLKSSLDKNDVDALGMPLDGEKKINNFDCNEGSTFHACGSNSTKFTIVDTSLIHGGISVRPRELRCLPVDYDCASGMPNSTENETDSSDDSLVQHAPDPANRSNYRKGTFDKSFQDEISKLKEQQSSRTSKHQSNRRAKSRQPNNLVPLVKRRRLTACSDTEISNVIENFSGGMRSKQVGVCCALQAPSAGGNVFKVRGYRKKLSSTKPSAKGSPEVENGGGMLSANCFGIGKSHREDVKPHSPLLIDLNLPQVALPSDNGKVVPMEVENIQRLNACNTCFPYLSDNLNADILSTSVDVTPAAEEPDMNPRRQSTRNRPMTIKALAALEYGFLEVKKKPKSTGVRTHRKSRFKVLPQVPQQSERNTNSCSVGAGPDDAKE</sequence>
<evidence type="ECO:0000259" key="6">
    <source>
        <dbReference type="Pfam" id="PF24662"/>
    </source>
</evidence>
<organism evidence="8 9">
    <name type="scientific">Dovyalis caffra</name>
    <dbReference type="NCBI Taxonomy" id="77055"/>
    <lineage>
        <taxon>Eukaryota</taxon>
        <taxon>Viridiplantae</taxon>
        <taxon>Streptophyta</taxon>
        <taxon>Embryophyta</taxon>
        <taxon>Tracheophyta</taxon>
        <taxon>Spermatophyta</taxon>
        <taxon>Magnoliopsida</taxon>
        <taxon>eudicotyledons</taxon>
        <taxon>Gunneridae</taxon>
        <taxon>Pentapetalae</taxon>
        <taxon>rosids</taxon>
        <taxon>fabids</taxon>
        <taxon>Malpighiales</taxon>
        <taxon>Salicaceae</taxon>
        <taxon>Flacourtieae</taxon>
        <taxon>Dovyalis</taxon>
    </lineage>
</organism>
<dbReference type="Pfam" id="PF24662">
    <property type="entry name" value="DUF7650"/>
    <property type="match status" value="1"/>
</dbReference>
<dbReference type="AlphaFoldDB" id="A0AAV1RYJ3"/>
<evidence type="ECO:0000256" key="3">
    <source>
        <dbReference type="ARBA" id="ARBA00023163"/>
    </source>
</evidence>
<keyword evidence="4" id="KW-0539">Nucleus</keyword>
<protein>
    <recommendedName>
        <fullName evidence="10">SANT domain-containing protein</fullName>
    </recommendedName>
</protein>
<dbReference type="InterPro" id="IPR057712">
    <property type="entry name" value="DUF7952"/>
</dbReference>
<comment type="subcellular location">
    <subcellularLocation>
        <location evidence="1">Nucleus</location>
    </subcellularLocation>
</comment>
<feature type="compositionally biased region" description="Polar residues" evidence="5">
    <location>
        <begin position="924"/>
        <end position="936"/>
    </location>
</feature>
<evidence type="ECO:0000256" key="2">
    <source>
        <dbReference type="ARBA" id="ARBA00023015"/>
    </source>
</evidence>
<evidence type="ECO:0000313" key="9">
    <source>
        <dbReference type="Proteomes" id="UP001314170"/>
    </source>
</evidence>
<evidence type="ECO:0000313" key="8">
    <source>
        <dbReference type="EMBL" id="CAK7340673.1"/>
    </source>
</evidence>
<keyword evidence="9" id="KW-1185">Reference proteome</keyword>
<dbReference type="EMBL" id="CAWUPB010001160">
    <property type="protein sequence ID" value="CAK7340673.1"/>
    <property type="molecule type" value="Genomic_DNA"/>
</dbReference>
<evidence type="ECO:0000256" key="1">
    <source>
        <dbReference type="ARBA" id="ARBA00004123"/>
    </source>
</evidence>
<dbReference type="GO" id="GO:0003714">
    <property type="term" value="F:transcription corepressor activity"/>
    <property type="evidence" value="ECO:0007669"/>
    <property type="project" value="TreeGrafter"/>
</dbReference>
<comment type="caution">
    <text evidence="8">The sequence shown here is derived from an EMBL/GenBank/DDBJ whole genome shotgun (WGS) entry which is preliminary data.</text>
</comment>
<name>A0AAV1RYJ3_9ROSI</name>
<keyword evidence="2" id="KW-0805">Transcription regulation</keyword>
<gene>
    <name evidence="8" type="ORF">DCAF_LOCUS15759</name>
</gene>
<evidence type="ECO:0000259" key="7">
    <source>
        <dbReference type="Pfam" id="PF25826"/>
    </source>
</evidence>
<proteinExistence type="predicted"/>
<feature type="compositionally biased region" description="Basic and acidic residues" evidence="5">
    <location>
        <begin position="674"/>
        <end position="691"/>
    </location>
</feature>
<dbReference type="GO" id="GO:0005634">
    <property type="term" value="C:nucleus"/>
    <property type="evidence" value="ECO:0007669"/>
    <property type="project" value="UniProtKB-SubCell"/>
</dbReference>
<evidence type="ECO:0008006" key="10">
    <source>
        <dbReference type="Google" id="ProtNLM"/>
    </source>
</evidence>
<feature type="compositionally biased region" description="Basic residues" evidence="5">
    <location>
        <begin position="904"/>
        <end position="918"/>
    </location>
</feature>